<reference evidence="1" key="1">
    <citation type="submission" date="2023-02" db="EMBL/GenBank/DDBJ databases">
        <title>Gut commensal Christensenella minuta modulates host metabolism via a new class of secondary bile acids.</title>
        <authorList>
            <person name="Liu C."/>
        </authorList>
    </citation>
    <scope>NUCLEOTIDE SEQUENCE</scope>
    <source>
        <strain evidence="1">CA70</strain>
    </source>
</reference>
<dbReference type="RefSeq" id="WP_353423109.1">
    <property type="nucleotide sequence ID" value="NZ_CP117826.1"/>
</dbReference>
<dbReference type="AlphaFoldDB" id="A0AAU8A6K6"/>
<dbReference type="EMBL" id="CP117826">
    <property type="protein sequence ID" value="XCC61706.1"/>
    <property type="molecule type" value="Genomic_DNA"/>
</dbReference>
<name>A0AAU8A6K6_9FIRM</name>
<sequence>MGRRLIDVSLMEEAERYAEERMQREDCRLFVAKYAELKGSVRRMFIARYLNGMLYEQSEQG</sequence>
<proteinExistence type="predicted"/>
<protein>
    <submittedName>
        <fullName evidence="1">Uncharacterized protein</fullName>
    </submittedName>
</protein>
<accession>A0AAU8A6K6</accession>
<evidence type="ECO:0000313" key="1">
    <source>
        <dbReference type="EMBL" id="XCC61706.1"/>
    </source>
</evidence>
<gene>
    <name evidence="1" type="ORF">PUP29_09230</name>
</gene>
<organism evidence="1">
    <name type="scientific">Christensenella massiliensis</name>
    <dbReference type="NCBI Taxonomy" id="1805714"/>
    <lineage>
        <taxon>Bacteria</taxon>
        <taxon>Bacillati</taxon>
        <taxon>Bacillota</taxon>
        <taxon>Clostridia</taxon>
        <taxon>Christensenellales</taxon>
        <taxon>Christensenellaceae</taxon>
        <taxon>Christensenella</taxon>
    </lineage>
</organism>